<name>A0A834KR61_VESVU</name>
<comment type="caution">
    <text evidence="1">The sequence shown here is derived from an EMBL/GenBank/DDBJ whole genome shotgun (WGS) entry which is preliminary data.</text>
</comment>
<protein>
    <submittedName>
        <fullName evidence="1">Uncharacterized protein</fullName>
    </submittedName>
</protein>
<accession>A0A834KR61</accession>
<evidence type="ECO:0000313" key="1">
    <source>
        <dbReference type="EMBL" id="KAF7411501.1"/>
    </source>
</evidence>
<keyword evidence="2" id="KW-1185">Reference proteome</keyword>
<organism evidence="1 2">
    <name type="scientific">Vespula vulgaris</name>
    <name type="common">Yellow jacket</name>
    <name type="synonym">Wasp</name>
    <dbReference type="NCBI Taxonomy" id="7454"/>
    <lineage>
        <taxon>Eukaryota</taxon>
        <taxon>Metazoa</taxon>
        <taxon>Ecdysozoa</taxon>
        <taxon>Arthropoda</taxon>
        <taxon>Hexapoda</taxon>
        <taxon>Insecta</taxon>
        <taxon>Pterygota</taxon>
        <taxon>Neoptera</taxon>
        <taxon>Endopterygota</taxon>
        <taxon>Hymenoptera</taxon>
        <taxon>Apocrita</taxon>
        <taxon>Aculeata</taxon>
        <taxon>Vespoidea</taxon>
        <taxon>Vespidae</taxon>
        <taxon>Vespinae</taxon>
        <taxon>Vespula</taxon>
    </lineage>
</organism>
<dbReference type="Proteomes" id="UP000614350">
    <property type="component" value="Unassembled WGS sequence"/>
</dbReference>
<dbReference type="EMBL" id="JACSEA010000001">
    <property type="protein sequence ID" value="KAF7411501.1"/>
    <property type="molecule type" value="Genomic_DNA"/>
</dbReference>
<reference evidence="1" key="1">
    <citation type="journal article" date="2020" name="G3 (Bethesda)">
        <title>High-Quality Assemblies for Three Invasive Social Wasps from the &lt;i&gt;Vespula&lt;/i&gt; Genus.</title>
        <authorList>
            <person name="Harrop T.W.R."/>
            <person name="Guhlin J."/>
            <person name="McLaughlin G.M."/>
            <person name="Permina E."/>
            <person name="Stockwell P."/>
            <person name="Gilligan J."/>
            <person name="Le Lec M.F."/>
            <person name="Gruber M.A.M."/>
            <person name="Quinn O."/>
            <person name="Lovegrove M."/>
            <person name="Duncan E.J."/>
            <person name="Remnant E.J."/>
            <person name="Van Eeckhoven J."/>
            <person name="Graham B."/>
            <person name="Knapp R.A."/>
            <person name="Langford K.W."/>
            <person name="Kronenberg Z."/>
            <person name="Press M.O."/>
            <person name="Eacker S.M."/>
            <person name="Wilson-Rankin E.E."/>
            <person name="Purcell J."/>
            <person name="Lester P.J."/>
            <person name="Dearden P.K."/>
        </authorList>
    </citation>
    <scope>NUCLEOTIDE SEQUENCE</scope>
    <source>
        <strain evidence="1">Marl-1</strain>
    </source>
</reference>
<gene>
    <name evidence="1" type="ORF">HZH66_000397</name>
</gene>
<sequence length="75" mass="8634">MEWLNMDITCIPQIGVEPDRKSSFVILLYSRKLYYIKIHRNTNGGKDQYSDKKYGSCFRIGYGLLNGLLLSTILA</sequence>
<dbReference type="AlphaFoldDB" id="A0A834KR61"/>
<evidence type="ECO:0000313" key="2">
    <source>
        <dbReference type="Proteomes" id="UP000614350"/>
    </source>
</evidence>
<proteinExistence type="predicted"/>